<dbReference type="Proteomes" id="UP000734218">
    <property type="component" value="Unassembled WGS sequence"/>
</dbReference>
<reference evidence="2 3" key="1">
    <citation type="submission" date="2020-03" db="EMBL/GenBank/DDBJ databases">
        <title>Genomic Encyclopedia of Type Strains, Phase IV (KMG-IV): sequencing the most valuable type-strain genomes for metagenomic binning, comparative biology and taxonomic classification.</title>
        <authorList>
            <person name="Goeker M."/>
        </authorList>
    </citation>
    <scope>NUCLEOTIDE SEQUENCE [LARGE SCALE GENOMIC DNA]</scope>
    <source>
        <strain evidence="2 3">DSM 27651</strain>
    </source>
</reference>
<evidence type="ECO:0000313" key="3">
    <source>
        <dbReference type="Proteomes" id="UP000734218"/>
    </source>
</evidence>
<dbReference type="EMBL" id="JAATJE010000001">
    <property type="protein sequence ID" value="NJC33432.1"/>
    <property type="molecule type" value="Genomic_DNA"/>
</dbReference>
<gene>
    <name evidence="2" type="ORF">GGR88_000906</name>
</gene>
<comment type="caution">
    <text evidence="2">The sequence shown here is derived from an EMBL/GenBank/DDBJ whole genome shotgun (WGS) entry which is preliminary data.</text>
</comment>
<dbReference type="RefSeq" id="WP_167953418.1">
    <property type="nucleotide sequence ID" value="NZ_JAATJE010000001.1"/>
</dbReference>
<protein>
    <recommendedName>
        <fullName evidence="4">Lipoprotein</fullName>
    </recommendedName>
</protein>
<keyword evidence="1" id="KW-0732">Signal</keyword>
<sequence>MTRLAIVVAVAAMMPWPGMASSQAATRDDDPARTILALDDKVSVERDLNSDGRAERVIYVTDRRYCGSGGCTLVVLVRNGAGWRTVSRTTVVRAPIELLPTTRHGWRDLAVTVAGGGITAPRRVRLRFDGRRYPPNPTVITEEAPDDGATVLIDR</sequence>
<feature type="chain" id="PRO_5047268679" description="Lipoprotein" evidence="1">
    <location>
        <begin position="21"/>
        <end position="155"/>
    </location>
</feature>
<feature type="signal peptide" evidence="1">
    <location>
        <begin position="1"/>
        <end position="20"/>
    </location>
</feature>
<keyword evidence="3" id="KW-1185">Reference proteome</keyword>
<accession>A0ABX0XJB7</accession>
<organism evidence="2 3">
    <name type="scientific">Sphingomonas jejuensis</name>
    <dbReference type="NCBI Taxonomy" id="904715"/>
    <lineage>
        <taxon>Bacteria</taxon>
        <taxon>Pseudomonadati</taxon>
        <taxon>Pseudomonadota</taxon>
        <taxon>Alphaproteobacteria</taxon>
        <taxon>Sphingomonadales</taxon>
        <taxon>Sphingomonadaceae</taxon>
        <taxon>Sphingomonas</taxon>
    </lineage>
</organism>
<evidence type="ECO:0000313" key="2">
    <source>
        <dbReference type="EMBL" id="NJC33432.1"/>
    </source>
</evidence>
<evidence type="ECO:0000256" key="1">
    <source>
        <dbReference type="SAM" id="SignalP"/>
    </source>
</evidence>
<evidence type="ECO:0008006" key="4">
    <source>
        <dbReference type="Google" id="ProtNLM"/>
    </source>
</evidence>
<name>A0ABX0XJB7_9SPHN</name>
<proteinExistence type="predicted"/>